<accession>A0ABN7UGA9</accession>
<sequence>MSYGLKQSGPDEWSHSPKFEDDENYEIIRQLPYIYPEYSLSEWDFHEVTISDKIDTFEEELPAFNEYINWNYYLNIINFAPQELYPCPYVKKLNSIHEENLIYEKLIWALEQDK</sequence>
<organism evidence="1 2">
    <name type="scientific">Gigaspora margarita</name>
    <dbReference type="NCBI Taxonomy" id="4874"/>
    <lineage>
        <taxon>Eukaryota</taxon>
        <taxon>Fungi</taxon>
        <taxon>Fungi incertae sedis</taxon>
        <taxon>Mucoromycota</taxon>
        <taxon>Glomeromycotina</taxon>
        <taxon>Glomeromycetes</taxon>
        <taxon>Diversisporales</taxon>
        <taxon>Gigasporaceae</taxon>
        <taxon>Gigaspora</taxon>
    </lineage>
</organism>
<keyword evidence="2" id="KW-1185">Reference proteome</keyword>
<protein>
    <submittedName>
        <fullName evidence="1">16775_t:CDS:1</fullName>
    </submittedName>
</protein>
<evidence type="ECO:0000313" key="1">
    <source>
        <dbReference type="EMBL" id="CAG8589695.1"/>
    </source>
</evidence>
<reference evidence="1 2" key="1">
    <citation type="submission" date="2021-06" db="EMBL/GenBank/DDBJ databases">
        <authorList>
            <person name="Kallberg Y."/>
            <person name="Tangrot J."/>
            <person name="Rosling A."/>
        </authorList>
    </citation>
    <scope>NUCLEOTIDE SEQUENCE [LARGE SCALE GENOMIC DNA]</scope>
    <source>
        <strain evidence="1 2">120-4 pot B 10/14</strain>
    </source>
</reference>
<comment type="caution">
    <text evidence="1">The sequence shown here is derived from an EMBL/GenBank/DDBJ whole genome shotgun (WGS) entry which is preliminary data.</text>
</comment>
<proteinExistence type="predicted"/>
<dbReference type="EMBL" id="CAJVQB010002863">
    <property type="protein sequence ID" value="CAG8589695.1"/>
    <property type="molecule type" value="Genomic_DNA"/>
</dbReference>
<dbReference type="Proteomes" id="UP000789901">
    <property type="component" value="Unassembled WGS sequence"/>
</dbReference>
<name>A0ABN7UGA9_GIGMA</name>
<evidence type="ECO:0000313" key="2">
    <source>
        <dbReference type="Proteomes" id="UP000789901"/>
    </source>
</evidence>
<gene>
    <name evidence="1" type="ORF">GMARGA_LOCUS6345</name>
</gene>